<dbReference type="SUPFAM" id="SSF141488">
    <property type="entry name" value="YdhA-like"/>
    <property type="match status" value="1"/>
</dbReference>
<dbReference type="Pfam" id="PF09864">
    <property type="entry name" value="MliC"/>
    <property type="match status" value="1"/>
</dbReference>
<dbReference type="InterPro" id="IPR036328">
    <property type="entry name" value="MliC_sf"/>
</dbReference>
<keyword evidence="2" id="KW-0472">Membrane</keyword>
<evidence type="ECO:0000256" key="2">
    <source>
        <dbReference type="ARBA" id="ARBA00023136"/>
    </source>
</evidence>
<name>A0A377R1F3_9NEIS</name>
<evidence type="ECO:0000256" key="6">
    <source>
        <dbReference type="SAM" id="SignalP"/>
    </source>
</evidence>
<dbReference type="EMBL" id="UGJJ01000002">
    <property type="protein sequence ID" value="STR02700.1"/>
    <property type="molecule type" value="Genomic_DNA"/>
</dbReference>
<keyword evidence="3" id="KW-0564">Palmitate</keyword>
<evidence type="ECO:0000313" key="8">
    <source>
        <dbReference type="EMBL" id="STR02700.1"/>
    </source>
</evidence>
<dbReference type="AlphaFoldDB" id="A0A377R1F3"/>
<dbReference type="PROSITE" id="PS51257">
    <property type="entry name" value="PROKAR_LIPOPROTEIN"/>
    <property type="match status" value="1"/>
</dbReference>
<proteinExistence type="predicted"/>
<organism evidence="8 9">
    <name type="scientific">Kingella potus</name>
    <dbReference type="NCBI Taxonomy" id="265175"/>
    <lineage>
        <taxon>Bacteria</taxon>
        <taxon>Pseudomonadati</taxon>
        <taxon>Pseudomonadota</taxon>
        <taxon>Betaproteobacteria</taxon>
        <taxon>Neisseriales</taxon>
        <taxon>Neisseriaceae</taxon>
        <taxon>Kingella</taxon>
    </lineage>
</organism>
<feature type="region of interest" description="Disordered" evidence="5">
    <location>
        <begin position="23"/>
        <end position="66"/>
    </location>
</feature>
<evidence type="ECO:0000256" key="5">
    <source>
        <dbReference type="SAM" id="MobiDB-lite"/>
    </source>
</evidence>
<keyword evidence="1 6" id="KW-0732">Signal</keyword>
<evidence type="ECO:0000256" key="3">
    <source>
        <dbReference type="ARBA" id="ARBA00023139"/>
    </source>
</evidence>
<accession>A0A377R1F3</accession>
<evidence type="ECO:0000256" key="4">
    <source>
        <dbReference type="ARBA" id="ARBA00023288"/>
    </source>
</evidence>
<dbReference type="RefSeq" id="WP_115308596.1">
    <property type="nucleotide sequence ID" value="NZ_CP091516.1"/>
</dbReference>
<protein>
    <submittedName>
        <fullName evidence="8">Membrane-bound lysozyme-inhibitor of c-type lysozyme</fullName>
    </submittedName>
</protein>
<feature type="chain" id="PRO_5016748115" evidence="6">
    <location>
        <begin position="20"/>
        <end position="141"/>
    </location>
</feature>
<dbReference type="Gene3D" id="2.40.128.200">
    <property type="match status" value="1"/>
</dbReference>
<evidence type="ECO:0000259" key="7">
    <source>
        <dbReference type="Pfam" id="PF09864"/>
    </source>
</evidence>
<keyword evidence="9" id="KW-1185">Reference proteome</keyword>
<evidence type="ECO:0000313" key="9">
    <source>
        <dbReference type="Proteomes" id="UP000254293"/>
    </source>
</evidence>
<dbReference type="OrthoDB" id="8606823at2"/>
<feature type="signal peptide" evidence="6">
    <location>
        <begin position="1"/>
        <end position="19"/>
    </location>
</feature>
<gene>
    <name evidence="8" type="ORF">NCTC13336_01579</name>
</gene>
<dbReference type="InterPro" id="IPR018660">
    <property type="entry name" value="MliC"/>
</dbReference>
<reference evidence="8 9" key="1">
    <citation type="submission" date="2018-06" db="EMBL/GenBank/DDBJ databases">
        <authorList>
            <consortium name="Pathogen Informatics"/>
            <person name="Doyle S."/>
        </authorList>
    </citation>
    <scope>NUCLEOTIDE SEQUENCE [LARGE SCALE GENOMIC DNA]</scope>
    <source>
        <strain evidence="8 9">NCTC13336</strain>
    </source>
</reference>
<feature type="compositionally biased region" description="Basic residues" evidence="5">
    <location>
        <begin position="29"/>
        <end position="40"/>
    </location>
</feature>
<evidence type="ECO:0000256" key="1">
    <source>
        <dbReference type="ARBA" id="ARBA00022729"/>
    </source>
</evidence>
<dbReference type="Proteomes" id="UP000254293">
    <property type="component" value="Unassembled WGS sequence"/>
</dbReference>
<sequence length="141" mass="15303">MKAKFLPALAAVLALAACAAPEGRSEHGHGHHHGHRHGQDRHHEHRGEKHERRGEKDAGSRFGCRNGLSVQVNSMGSDRIKLDLDGQAVVLSADVSASGERYVSANGLYGKATEWHQKGGEAVFEFTDPYGNKVETVCQAR</sequence>
<feature type="compositionally biased region" description="Basic and acidic residues" evidence="5">
    <location>
        <begin position="41"/>
        <end position="59"/>
    </location>
</feature>
<feature type="domain" description="C-type lysozyme inhibitor" evidence="7">
    <location>
        <begin position="64"/>
        <end position="128"/>
    </location>
</feature>
<keyword evidence="4" id="KW-0449">Lipoprotein</keyword>